<dbReference type="InterPro" id="IPR013740">
    <property type="entry name" value="Redoxin"/>
</dbReference>
<dbReference type="CDD" id="cd03014">
    <property type="entry name" value="PRX_Atyp2cys"/>
    <property type="match status" value="1"/>
</dbReference>
<keyword evidence="2" id="KW-0676">Redox-active center</keyword>
<dbReference type="Gene3D" id="3.40.30.10">
    <property type="entry name" value="Glutaredoxin"/>
    <property type="match status" value="1"/>
</dbReference>
<dbReference type="PANTHER" id="PTHR43110:SF1">
    <property type="entry name" value="THIOL PEROXIDASE"/>
    <property type="match status" value="1"/>
</dbReference>
<dbReference type="Proteomes" id="UP000057158">
    <property type="component" value="Chromosome"/>
</dbReference>
<reference evidence="4 5" key="1">
    <citation type="submission" date="2015-07" db="EMBL/GenBank/DDBJ databases">
        <title>Isolation and Genomic Characterization of a Novel Halophilic Metal-Reducing Deltaproteobacterium from the Deep Subsurface.</title>
        <authorList>
            <person name="Badalamenti J.P."/>
            <person name="Summers Z.M."/>
            <person name="Gralnick J.A."/>
            <person name="Bond D.R."/>
        </authorList>
    </citation>
    <scope>NUCLEOTIDE SEQUENCE [LARGE SCALE GENOMIC DNA]</scope>
    <source>
        <strain evidence="4 5">WTL</strain>
    </source>
</reference>
<dbReference type="Pfam" id="PF08534">
    <property type="entry name" value="Redoxin"/>
    <property type="match status" value="1"/>
</dbReference>
<organism evidence="4 5">
    <name type="scientific">Desulfuromonas soudanensis</name>
    <dbReference type="NCBI Taxonomy" id="1603606"/>
    <lineage>
        <taxon>Bacteria</taxon>
        <taxon>Pseudomonadati</taxon>
        <taxon>Thermodesulfobacteriota</taxon>
        <taxon>Desulfuromonadia</taxon>
        <taxon>Desulfuromonadales</taxon>
        <taxon>Desulfuromonadaceae</taxon>
        <taxon>Desulfuromonas</taxon>
    </lineage>
</organism>
<feature type="domain" description="Thioredoxin" evidence="3">
    <location>
        <begin position="56"/>
        <end position="204"/>
    </location>
</feature>
<dbReference type="EMBL" id="CP010802">
    <property type="protein sequence ID" value="ALC17523.1"/>
    <property type="molecule type" value="Genomic_DNA"/>
</dbReference>
<evidence type="ECO:0000313" key="5">
    <source>
        <dbReference type="Proteomes" id="UP000057158"/>
    </source>
</evidence>
<dbReference type="InterPro" id="IPR036249">
    <property type="entry name" value="Thioredoxin-like_sf"/>
</dbReference>
<keyword evidence="5" id="KW-1185">Reference proteome</keyword>
<dbReference type="InterPro" id="IPR050455">
    <property type="entry name" value="Tpx_Peroxidase_subfamily"/>
</dbReference>
<dbReference type="PROSITE" id="PS51352">
    <property type="entry name" value="THIOREDOXIN_2"/>
    <property type="match status" value="1"/>
</dbReference>
<protein>
    <submittedName>
        <fullName evidence="4">Peroxiredoxin</fullName>
    </submittedName>
</protein>
<dbReference type="PANTHER" id="PTHR43110">
    <property type="entry name" value="THIOL PEROXIDASE"/>
    <property type="match status" value="1"/>
</dbReference>
<gene>
    <name evidence="4" type="ORF">DSOUD_2785</name>
</gene>
<accession>A0A0M3QGB4</accession>
<sequence length="213" mass="22953">MKKSAVVEGLLLFGFMLLAGCPGNRAAEIPMEKGSVEPGTTVIRGEKTFKLLGTPLAVGNPLPATGMVDAMTLETVDLSRLKGDVLLLSIVPSIDTKVCEAQTHYLGEEGDKLPATVKRLVLSRDTPFAQKRFAEEAGLTDIRYLSDYKEGAFGRQTGLLIEDLMLLARAVIIVDAGGKVRYLQVVPDIAHLPDMEAAFARAAELAAKRSDRQ</sequence>
<evidence type="ECO:0000313" key="4">
    <source>
        <dbReference type="EMBL" id="ALC17523.1"/>
    </source>
</evidence>
<dbReference type="PATRIC" id="fig|1603606.3.peg.3016"/>
<dbReference type="AlphaFoldDB" id="A0A0M3QGB4"/>
<dbReference type="SUPFAM" id="SSF52833">
    <property type="entry name" value="Thioredoxin-like"/>
    <property type="match status" value="1"/>
</dbReference>
<dbReference type="InterPro" id="IPR013766">
    <property type="entry name" value="Thioredoxin_domain"/>
</dbReference>
<evidence type="ECO:0000256" key="1">
    <source>
        <dbReference type="ARBA" id="ARBA00023157"/>
    </source>
</evidence>
<evidence type="ECO:0000259" key="3">
    <source>
        <dbReference type="PROSITE" id="PS51352"/>
    </source>
</evidence>
<dbReference type="KEGG" id="des:DSOUD_2785"/>
<evidence type="ECO:0000256" key="2">
    <source>
        <dbReference type="ARBA" id="ARBA00023284"/>
    </source>
</evidence>
<dbReference type="STRING" id="1603606.DSOUD_2785"/>
<name>A0A0M3QGB4_9BACT</name>
<dbReference type="InterPro" id="IPR002065">
    <property type="entry name" value="TPX"/>
</dbReference>
<dbReference type="PROSITE" id="PS51257">
    <property type="entry name" value="PROKAR_LIPOPROTEIN"/>
    <property type="match status" value="1"/>
</dbReference>
<dbReference type="GO" id="GO:0008379">
    <property type="term" value="F:thioredoxin peroxidase activity"/>
    <property type="evidence" value="ECO:0007669"/>
    <property type="project" value="InterPro"/>
</dbReference>
<keyword evidence="1" id="KW-1015">Disulfide bond</keyword>
<proteinExistence type="predicted"/>